<keyword evidence="3" id="KW-0963">Cytoplasm</keyword>
<dbReference type="Proteomes" id="UP000277204">
    <property type="component" value="Unassembled WGS sequence"/>
</dbReference>
<dbReference type="STRING" id="48269.A0A183MLF8"/>
<dbReference type="GO" id="GO:0005858">
    <property type="term" value="C:axonemal dynein complex"/>
    <property type="evidence" value="ECO:0007669"/>
    <property type="project" value="TreeGrafter"/>
</dbReference>
<evidence type="ECO:0000256" key="7">
    <source>
        <dbReference type="ARBA" id="ARBA00023069"/>
    </source>
</evidence>
<evidence type="ECO:0000256" key="6">
    <source>
        <dbReference type="ARBA" id="ARBA00022846"/>
    </source>
</evidence>
<dbReference type="SUPFAM" id="SSF50978">
    <property type="entry name" value="WD40 repeat-like"/>
    <property type="match status" value="1"/>
</dbReference>
<sequence>MVVGGSQQETLDPGFVLFGTRHQGVPVILRELMLPGRLDPVSPSFTVRDLITSKIGNDRFIERGMNTFNLPLINKLIQTDYINLQDKSCMANNWDIIDTYEEEIEKQKEEEETKRNLLTGNNNFFQFFSFFYLPNNNQDSSHRNKVGINLNKNNSNTSMKSILNEKNILLQSDDGGPLESNNSLMNSLINGKTKTSQEFGSAQYVTNNTMNTNSESDLTLIHDNSITQLNQLTNELGLLETPKMKNDLNNMERALNINIYRDKLFKYQSLLLKECQSNMDSCHTMKLSPEISETNDTSNDIHLTGHESSLSKVSMSTLPITTISNMTSVNSTRSTLNDDNTIIRSSELSTNKHNISPQIPHGHNISDMAWNKQNPNILAIGYGQFDYDNQQKGLVCCWSLKLIEYPERYYETPSSVTAIGWSKIHANLLAVGMFNGVIFIYDVRKNDPLPVIDTTHASGRHLGPVRKLQWIFKESGLAENLQEVLVSVSNDGRVTQCLFFSVLDLMVLKQSYSNVLTPMNTSQRNEALISRTAFATSMAFNKRELNIYVVGTENGPIYKCSYSYNEQYLDTYIAHSVSSITFIF</sequence>
<evidence type="ECO:0000256" key="4">
    <source>
        <dbReference type="ARBA" id="ARBA00022574"/>
    </source>
</evidence>
<protein>
    <submittedName>
        <fullName evidence="11">Uncharacterized protein</fullName>
    </submittedName>
</protein>
<keyword evidence="4" id="KW-0853">WD repeat</keyword>
<dbReference type="InterPro" id="IPR015943">
    <property type="entry name" value="WD40/YVTN_repeat-like_dom_sf"/>
</dbReference>
<dbReference type="InterPro" id="IPR050687">
    <property type="entry name" value="Dynein_IC"/>
</dbReference>
<evidence type="ECO:0000256" key="1">
    <source>
        <dbReference type="ARBA" id="ARBA00004230"/>
    </source>
</evidence>
<evidence type="ECO:0000256" key="10">
    <source>
        <dbReference type="ARBA" id="ARBA00024190"/>
    </source>
</evidence>
<name>A0A183MLF8_9TREM</name>
<keyword evidence="12" id="KW-1185">Reference proteome</keyword>
<dbReference type="GO" id="GO:0031514">
    <property type="term" value="C:motile cilium"/>
    <property type="evidence" value="ECO:0007669"/>
    <property type="project" value="UniProtKB-SubCell"/>
</dbReference>
<dbReference type="GO" id="GO:0045503">
    <property type="term" value="F:dynein light chain binding"/>
    <property type="evidence" value="ECO:0007669"/>
    <property type="project" value="TreeGrafter"/>
</dbReference>
<evidence type="ECO:0000256" key="2">
    <source>
        <dbReference type="ARBA" id="ARBA00004430"/>
    </source>
</evidence>
<dbReference type="Gene3D" id="2.130.10.10">
    <property type="entry name" value="YVTN repeat-like/Quinoprotein amine dehydrogenase"/>
    <property type="match status" value="1"/>
</dbReference>
<keyword evidence="6" id="KW-0282">Flagellum</keyword>
<dbReference type="EMBL" id="UZAI01017244">
    <property type="protein sequence ID" value="VDP22332.1"/>
    <property type="molecule type" value="Genomic_DNA"/>
</dbReference>
<comment type="subcellular location">
    <subcellularLocation>
        <location evidence="1">Cell projection</location>
        <location evidence="1">Cilium</location>
        <location evidence="1">Flagellum</location>
    </subcellularLocation>
    <subcellularLocation>
        <location evidence="2">Cytoplasm</location>
        <location evidence="2">Cytoskeleton</location>
        <location evidence="2">Cilium axoneme</location>
    </subcellularLocation>
    <subcellularLocation>
        <location evidence="10">Dynein axonemal particle</location>
    </subcellularLocation>
</comment>
<keyword evidence="7" id="KW-0969">Cilium</keyword>
<evidence type="ECO:0000313" key="11">
    <source>
        <dbReference type="EMBL" id="VDP22332.1"/>
    </source>
</evidence>
<evidence type="ECO:0000256" key="8">
    <source>
        <dbReference type="ARBA" id="ARBA00023212"/>
    </source>
</evidence>
<evidence type="ECO:0000256" key="3">
    <source>
        <dbReference type="ARBA" id="ARBA00022490"/>
    </source>
</evidence>
<dbReference type="GO" id="GO:0120293">
    <property type="term" value="C:dynein axonemal particle"/>
    <property type="evidence" value="ECO:0007669"/>
    <property type="project" value="UniProtKB-SubCell"/>
</dbReference>
<dbReference type="InterPro" id="IPR036322">
    <property type="entry name" value="WD40_repeat_dom_sf"/>
</dbReference>
<dbReference type="AlphaFoldDB" id="A0A183MLF8"/>
<keyword evidence="5" id="KW-0677">Repeat</keyword>
<keyword evidence="8" id="KW-0206">Cytoskeleton</keyword>
<dbReference type="GO" id="GO:0003341">
    <property type="term" value="P:cilium movement"/>
    <property type="evidence" value="ECO:0007669"/>
    <property type="project" value="TreeGrafter"/>
</dbReference>
<reference evidence="11 12" key="1">
    <citation type="submission" date="2018-11" db="EMBL/GenBank/DDBJ databases">
        <authorList>
            <consortium name="Pathogen Informatics"/>
        </authorList>
    </citation>
    <scope>NUCLEOTIDE SEQUENCE [LARGE SCALE GENOMIC DNA]</scope>
    <source>
        <strain evidence="11 12">Zambia</strain>
    </source>
</reference>
<evidence type="ECO:0000313" key="12">
    <source>
        <dbReference type="Proteomes" id="UP000277204"/>
    </source>
</evidence>
<dbReference type="PANTHER" id="PTHR12442:SF12">
    <property type="entry name" value="DYNEIN AXONEMAL INTERMEDIATE CHAIN 4"/>
    <property type="match status" value="1"/>
</dbReference>
<evidence type="ECO:0000256" key="5">
    <source>
        <dbReference type="ARBA" id="ARBA00022737"/>
    </source>
</evidence>
<gene>
    <name evidence="11" type="ORF">SMRZ_LOCUS16883</name>
</gene>
<dbReference type="GO" id="GO:0045504">
    <property type="term" value="F:dynein heavy chain binding"/>
    <property type="evidence" value="ECO:0007669"/>
    <property type="project" value="TreeGrafter"/>
</dbReference>
<proteinExistence type="predicted"/>
<evidence type="ECO:0000256" key="9">
    <source>
        <dbReference type="ARBA" id="ARBA00023273"/>
    </source>
</evidence>
<accession>A0A183MLF8</accession>
<dbReference type="PANTHER" id="PTHR12442">
    <property type="entry name" value="DYNEIN INTERMEDIATE CHAIN"/>
    <property type="match status" value="1"/>
</dbReference>
<keyword evidence="9" id="KW-0966">Cell projection</keyword>
<organism evidence="11 12">
    <name type="scientific">Schistosoma margrebowiei</name>
    <dbReference type="NCBI Taxonomy" id="48269"/>
    <lineage>
        <taxon>Eukaryota</taxon>
        <taxon>Metazoa</taxon>
        <taxon>Spiralia</taxon>
        <taxon>Lophotrochozoa</taxon>
        <taxon>Platyhelminthes</taxon>
        <taxon>Trematoda</taxon>
        <taxon>Digenea</taxon>
        <taxon>Strigeidida</taxon>
        <taxon>Schistosomatoidea</taxon>
        <taxon>Schistosomatidae</taxon>
        <taxon>Schistosoma</taxon>
    </lineage>
</organism>